<dbReference type="PROSITE" id="PS51462">
    <property type="entry name" value="NUDIX"/>
    <property type="match status" value="1"/>
</dbReference>
<dbReference type="InterPro" id="IPR000086">
    <property type="entry name" value="NUDIX_hydrolase_dom"/>
</dbReference>
<dbReference type="Proteomes" id="UP001059824">
    <property type="component" value="Chromosome"/>
</dbReference>
<evidence type="ECO:0000256" key="1">
    <source>
        <dbReference type="ARBA" id="ARBA00022801"/>
    </source>
</evidence>
<dbReference type="InterPro" id="IPR015797">
    <property type="entry name" value="NUDIX_hydrolase-like_dom_sf"/>
</dbReference>
<accession>A0A857ML05</accession>
<dbReference type="SUPFAM" id="SSF55811">
    <property type="entry name" value="Nudix"/>
    <property type="match status" value="1"/>
</dbReference>
<gene>
    <name evidence="3" type="ORF">GII36_05365</name>
</gene>
<dbReference type="InterPro" id="IPR051325">
    <property type="entry name" value="Nudix_hydrolase_domain"/>
</dbReference>
<dbReference type="AlphaFoldDB" id="A0A857ML05"/>
<keyword evidence="1" id="KW-0378">Hydrolase</keyword>
<dbReference type="GO" id="GO:0004081">
    <property type="term" value="F:bis(5'-nucleosyl)-tetraphosphatase (asymmetrical) activity"/>
    <property type="evidence" value="ECO:0007669"/>
    <property type="project" value="TreeGrafter"/>
</dbReference>
<sequence length="183" mass="21173">MGHIHDKPGQIDQTVSAYVLRRDGDEVYIMLHNHKKLHKLLPVGGHVELDETPWSAMAHELTEESGYSVEELKILQPVVRIEKLDKVALHPQPFVVQTHNVVPGHYHTDMGYIFIAETHPRGRVADGESEDIRWFTRDGIVRIAEDDIWRDTRQMCLEIFDKFLANWQPLPATDFDCTWPRSS</sequence>
<feature type="domain" description="Nudix hydrolase" evidence="2">
    <location>
        <begin position="10"/>
        <end position="157"/>
    </location>
</feature>
<evidence type="ECO:0000259" key="2">
    <source>
        <dbReference type="PROSITE" id="PS51462"/>
    </source>
</evidence>
<dbReference type="Pfam" id="PF00293">
    <property type="entry name" value="NUDIX"/>
    <property type="match status" value="1"/>
</dbReference>
<dbReference type="RefSeq" id="WP_260763237.1">
    <property type="nucleotide sequence ID" value="NZ_CP045921.1"/>
</dbReference>
<dbReference type="PANTHER" id="PTHR21340">
    <property type="entry name" value="DIADENOSINE 5,5-P1,P4-TETRAPHOSPHATE PYROPHOSPHOHYDROLASE MUTT"/>
    <property type="match status" value="1"/>
</dbReference>
<dbReference type="GO" id="GO:0006754">
    <property type="term" value="P:ATP biosynthetic process"/>
    <property type="evidence" value="ECO:0007669"/>
    <property type="project" value="TreeGrafter"/>
</dbReference>
<proteinExistence type="predicted"/>
<dbReference type="PANTHER" id="PTHR21340:SF0">
    <property type="entry name" value="BIS(5'-NUCLEOSYL)-TETRAPHOSPHATASE [ASYMMETRICAL]"/>
    <property type="match status" value="1"/>
</dbReference>
<evidence type="ECO:0000313" key="3">
    <source>
        <dbReference type="EMBL" id="QHN43246.1"/>
    </source>
</evidence>
<dbReference type="EMBL" id="CP045921">
    <property type="protein sequence ID" value="QHN43246.1"/>
    <property type="molecule type" value="Genomic_DNA"/>
</dbReference>
<dbReference type="KEGG" id="mama:GII36_05365"/>
<evidence type="ECO:0000313" key="4">
    <source>
        <dbReference type="Proteomes" id="UP001059824"/>
    </source>
</evidence>
<name>A0A857ML05_9BACT</name>
<keyword evidence="4" id="KW-1185">Reference proteome</keyword>
<dbReference type="Gene3D" id="3.90.79.10">
    <property type="entry name" value="Nucleoside Triphosphate Pyrophosphohydrolase"/>
    <property type="match status" value="1"/>
</dbReference>
<dbReference type="GO" id="GO:0006167">
    <property type="term" value="P:AMP biosynthetic process"/>
    <property type="evidence" value="ECO:0007669"/>
    <property type="project" value="TreeGrafter"/>
</dbReference>
<organism evidence="3 4">
    <name type="scientific">Candidatus Mycosynbacter amalyticus</name>
    <dbReference type="NCBI Taxonomy" id="2665156"/>
    <lineage>
        <taxon>Bacteria</taxon>
        <taxon>Candidatus Saccharimonadota</taxon>
        <taxon>Candidatus Saccharimonadota incertae sedis</taxon>
        <taxon>Candidatus Mycosynbacter</taxon>
    </lineage>
</organism>
<reference evidence="3" key="1">
    <citation type="journal article" date="2021" name="Nat. Microbiol.">
        <title>Cocultivation of an ultrasmall environmental parasitic bacterium with lytic ability against bacteria associated with wastewater foams.</title>
        <authorList>
            <person name="Batinovic S."/>
            <person name="Rose J.J.A."/>
            <person name="Ratcliffe J."/>
            <person name="Seviour R.J."/>
            <person name="Petrovski S."/>
        </authorList>
    </citation>
    <scope>NUCLEOTIDE SEQUENCE</scope>
    <source>
        <strain evidence="3">JR1</strain>
    </source>
</reference>
<protein>
    <submittedName>
        <fullName evidence="3">NUDIX domain-containing protein</fullName>
    </submittedName>
</protein>